<keyword evidence="5" id="KW-1185">Reference proteome</keyword>
<dbReference type="GO" id="GO:0000329">
    <property type="term" value="C:fungal-type vacuole membrane"/>
    <property type="evidence" value="ECO:0007669"/>
    <property type="project" value="InterPro"/>
</dbReference>
<feature type="domain" description="Tag1-like fifth Ig-like" evidence="3">
    <location>
        <begin position="737"/>
        <end position="785"/>
    </location>
</feature>
<dbReference type="PANTHER" id="PTHR35895">
    <property type="entry name" value="CHROMOSOME 16, WHOLE GENOME SHOTGUN SEQUENCE"/>
    <property type="match status" value="1"/>
</dbReference>
<evidence type="ECO:0000256" key="2">
    <source>
        <dbReference type="SAM" id="Phobius"/>
    </source>
</evidence>
<keyword evidence="2" id="KW-0812">Transmembrane</keyword>
<protein>
    <recommendedName>
        <fullName evidence="3">Tag1-like fifth Ig-like domain-containing protein</fullName>
    </recommendedName>
</protein>
<evidence type="ECO:0000313" key="4">
    <source>
        <dbReference type="EMBL" id="RUS29319.1"/>
    </source>
</evidence>
<keyword evidence="2" id="KW-0472">Membrane</keyword>
<feature type="region of interest" description="Disordered" evidence="1">
    <location>
        <begin position="795"/>
        <end position="825"/>
    </location>
</feature>
<feature type="region of interest" description="Disordered" evidence="1">
    <location>
        <begin position="1"/>
        <end position="28"/>
    </location>
</feature>
<evidence type="ECO:0000313" key="5">
    <source>
        <dbReference type="Proteomes" id="UP000274822"/>
    </source>
</evidence>
<dbReference type="Pfam" id="PF12505">
    <property type="entry name" value="DUF3712"/>
    <property type="match status" value="2"/>
</dbReference>
<feature type="transmembrane region" description="Helical" evidence="2">
    <location>
        <begin position="36"/>
        <end position="58"/>
    </location>
</feature>
<sequence>MEEHSETSPLLTEASRNESSEPVRSFPKPWRTSSRVCFLAFLFFLLLGFTVALLAILAPQIVQHLLDTGAVDVLFEKAEITDVGPGGNEGTATSVGIHVTAGVKLSDKLSSIAGWMSQHVLGQAFIDPSDLEIFNDQEPYALGVITLPDLPLDLTQRESRFEFDTRFEIQNETALAEFCRDAVQMENVRWKIRGPVGMKPGWLPVVRMGLEKEVVLQDFDIHILSLLLLFRITGMNGLQDVRMESVSFPGEHPDGGISLEAEVMIYNPSNALSFTLGDVEFAIYLPLEDGQSLDHGGDMMIAIVQAKDVKLLGQQFNRLALTGRTVFGDNNPSVGELSRTTDTRREQVFDRFLSRYLKGQSSLVHVRGSPFDRDGDTNNSNTTPEWLRTALQSVTLSVPFPGSPTTDFVRSLSISNISIDFESESPLISGIALATIRTPDTMRFSINIIQIHPIVYVFLNASSPNPFAKLAPAEPSPALTTPDNDTVGQLFVESRIVKAPFTLLQGMDEDFEKFMNKTFYDTESRVTIRGTVDAAVESPLGKFTVRDLEFEGEIVTKGMQGLVHPPPNVTSITITSGTPDAISLLASFIIFNPSNVVLSLGTANFDLVYGGEVIGNTTINGFKLALGWNNVTSLGYFNPDAARDRHQIAAKMIGANLLARGAREGDEHAGNMDQMQKWDGKRAWRKGVEFLSKYISGEEITLTIDGNRTDSSSNPYLLPLLQQFTFTTKLPLFTDMLLVNSTMHILSSTIILWLRNPLPNTSVKILALNATAEYKGHLVAKIAVDFETDGNSWSGPVVLPPRNATEKMRDDKDDENDDPIDDTIPTPRLPVEYNIGSIGYEGIKRALGGSIEVDVISRCRMMVGEMHIEDIVYVRNGVVTRVRKGY</sequence>
<feature type="domain" description="Tag1-like fifth Ig-like" evidence="3">
    <location>
        <begin position="825"/>
        <end position="867"/>
    </location>
</feature>
<dbReference type="InterPro" id="IPR059066">
    <property type="entry name" value="Ig_Tag1-like_5th"/>
</dbReference>
<name>A0A433QHS8_9FUNG</name>
<gene>
    <name evidence="4" type="ORF">BC938DRAFT_480799</name>
</gene>
<dbReference type="Pfam" id="PF26153">
    <property type="entry name" value="LEA-2L_5"/>
    <property type="match status" value="2"/>
</dbReference>
<keyword evidence="2" id="KW-1133">Transmembrane helix</keyword>
<dbReference type="InterPro" id="IPR046368">
    <property type="entry name" value="Tag1"/>
</dbReference>
<dbReference type="InterPro" id="IPR022185">
    <property type="entry name" value="DUF3712"/>
</dbReference>
<organism evidence="4 5">
    <name type="scientific">Jimgerdemannia flammicorona</name>
    <dbReference type="NCBI Taxonomy" id="994334"/>
    <lineage>
        <taxon>Eukaryota</taxon>
        <taxon>Fungi</taxon>
        <taxon>Fungi incertae sedis</taxon>
        <taxon>Mucoromycota</taxon>
        <taxon>Mucoromycotina</taxon>
        <taxon>Endogonomycetes</taxon>
        <taxon>Endogonales</taxon>
        <taxon>Endogonaceae</taxon>
        <taxon>Jimgerdemannia</taxon>
    </lineage>
</organism>
<dbReference type="AlphaFoldDB" id="A0A433QHS8"/>
<proteinExistence type="predicted"/>
<dbReference type="PANTHER" id="PTHR35895:SF3">
    <property type="entry name" value="PRE-RRNA PROCESSING PROTEIN"/>
    <property type="match status" value="1"/>
</dbReference>
<accession>A0A433QHS8</accession>
<evidence type="ECO:0000259" key="3">
    <source>
        <dbReference type="Pfam" id="PF26153"/>
    </source>
</evidence>
<reference evidence="4 5" key="1">
    <citation type="journal article" date="2018" name="New Phytol.">
        <title>Phylogenomics of Endogonaceae and evolution of mycorrhizas within Mucoromycota.</title>
        <authorList>
            <person name="Chang Y."/>
            <person name="Desiro A."/>
            <person name="Na H."/>
            <person name="Sandor L."/>
            <person name="Lipzen A."/>
            <person name="Clum A."/>
            <person name="Barry K."/>
            <person name="Grigoriev I.V."/>
            <person name="Martin F.M."/>
            <person name="Stajich J.E."/>
            <person name="Smith M.E."/>
            <person name="Bonito G."/>
            <person name="Spatafora J.W."/>
        </authorList>
    </citation>
    <scope>NUCLEOTIDE SEQUENCE [LARGE SCALE GENOMIC DNA]</scope>
    <source>
        <strain evidence="4 5">AD002</strain>
    </source>
</reference>
<dbReference type="Proteomes" id="UP000274822">
    <property type="component" value="Unassembled WGS sequence"/>
</dbReference>
<feature type="compositionally biased region" description="Acidic residues" evidence="1">
    <location>
        <begin position="812"/>
        <end position="821"/>
    </location>
</feature>
<comment type="caution">
    <text evidence="4">The sequence shown here is derived from an EMBL/GenBank/DDBJ whole genome shotgun (WGS) entry which is preliminary data.</text>
</comment>
<dbReference type="EMBL" id="RBNJ01005305">
    <property type="protein sequence ID" value="RUS29319.1"/>
    <property type="molecule type" value="Genomic_DNA"/>
</dbReference>
<evidence type="ECO:0000256" key="1">
    <source>
        <dbReference type="SAM" id="MobiDB-lite"/>
    </source>
</evidence>